<dbReference type="InterPro" id="IPR050471">
    <property type="entry name" value="AB_hydrolase"/>
</dbReference>
<dbReference type="PANTHER" id="PTHR43433">
    <property type="entry name" value="HYDROLASE, ALPHA/BETA FOLD FAMILY PROTEIN"/>
    <property type="match status" value="1"/>
</dbReference>
<dbReference type="GeneID" id="17042850"/>
<protein>
    <submittedName>
        <fullName evidence="2">Alpha/beta-hydrolase</fullName>
    </submittedName>
</protein>
<proteinExistence type="predicted"/>
<evidence type="ECO:0000313" key="3">
    <source>
        <dbReference type="Proteomes" id="UP000007264"/>
    </source>
</evidence>
<feature type="domain" description="AB hydrolase-1" evidence="1">
    <location>
        <begin position="75"/>
        <end position="302"/>
    </location>
</feature>
<name>I0Z2I0_COCSC</name>
<dbReference type="RefSeq" id="XP_005649393.1">
    <property type="nucleotide sequence ID" value="XM_005649336.1"/>
</dbReference>
<dbReference type="SUPFAM" id="SSF53474">
    <property type="entry name" value="alpha/beta-Hydrolases"/>
    <property type="match status" value="1"/>
</dbReference>
<dbReference type="PANTHER" id="PTHR43433:SF5">
    <property type="entry name" value="AB HYDROLASE-1 DOMAIN-CONTAINING PROTEIN"/>
    <property type="match status" value="1"/>
</dbReference>
<sequence>MIAVDEASSLASLVTSTDDPAARDCKNYRAVAQNLNVRFLGPERSAAVGPVYVAYRRFGPLDLLAPLTGLQRPLVLVIGIGCTMSDWTPRLLRALAADREVIIFDNAGIGASTIASDGIPAAADYFRFQAQTVAGLIAAIGLSQPDILGWSLGAKVALHVAVYHGDAVRKVISAAGSAGGTGSSTAVIDAVSHMSVAARLGRAGALLERPNNIRAEKAVMPVDVPEVSEIRAQVAAEVEYHKGDGIVPLLPRVTNPTLVVTASEDITNPPSNQGPIVAGIPGSVLVTFPGCGHLALFQEVDTFVGLVNNFTAAAGAFTPQPDQFYTCGADDVMLQTRNLR</sequence>
<keyword evidence="3" id="KW-1185">Reference proteome</keyword>
<gene>
    <name evidence="2" type="ORF">COCSUDRAFT_62258</name>
</gene>
<dbReference type="KEGG" id="csl:COCSUDRAFT_62258"/>
<dbReference type="AlphaFoldDB" id="I0Z2I0"/>
<dbReference type="InterPro" id="IPR000073">
    <property type="entry name" value="AB_hydrolase_1"/>
</dbReference>
<dbReference type="EMBL" id="AGSI01000005">
    <property type="protein sequence ID" value="EIE24849.1"/>
    <property type="molecule type" value="Genomic_DNA"/>
</dbReference>
<reference evidence="2 3" key="1">
    <citation type="journal article" date="2012" name="Genome Biol.">
        <title>The genome of the polar eukaryotic microalga coccomyxa subellipsoidea reveals traits of cold adaptation.</title>
        <authorList>
            <person name="Blanc G."/>
            <person name="Agarkova I."/>
            <person name="Grimwood J."/>
            <person name="Kuo A."/>
            <person name="Brueggeman A."/>
            <person name="Dunigan D."/>
            <person name="Gurnon J."/>
            <person name="Ladunga I."/>
            <person name="Lindquist E."/>
            <person name="Lucas S."/>
            <person name="Pangilinan J."/>
            <person name="Proschold T."/>
            <person name="Salamov A."/>
            <person name="Schmutz J."/>
            <person name="Weeks D."/>
            <person name="Yamada T."/>
            <person name="Claverie J.M."/>
            <person name="Grigoriev I."/>
            <person name="Van Etten J."/>
            <person name="Lomsadze A."/>
            <person name="Borodovsky M."/>
        </authorList>
    </citation>
    <scope>NUCLEOTIDE SEQUENCE [LARGE SCALE GENOMIC DNA]</scope>
    <source>
        <strain evidence="2 3">C-169</strain>
    </source>
</reference>
<dbReference type="Pfam" id="PF12697">
    <property type="entry name" value="Abhydrolase_6"/>
    <property type="match status" value="1"/>
</dbReference>
<organism evidence="2 3">
    <name type="scientific">Coccomyxa subellipsoidea (strain C-169)</name>
    <name type="common">Green microalga</name>
    <dbReference type="NCBI Taxonomy" id="574566"/>
    <lineage>
        <taxon>Eukaryota</taxon>
        <taxon>Viridiplantae</taxon>
        <taxon>Chlorophyta</taxon>
        <taxon>core chlorophytes</taxon>
        <taxon>Trebouxiophyceae</taxon>
        <taxon>Trebouxiophyceae incertae sedis</taxon>
        <taxon>Coccomyxaceae</taxon>
        <taxon>Coccomyxa</taxon>
        <taxon>Coccomyxa subellipsoidea</taxon>
    </lineage>
</organism>
<dbReference type="OrthoDB" id="513361at2759"/>
<comment type="caution">
    <text evidence="2">The sequence shown here is derived from an EMBL/GenBank/DDBJ whole genome shotgun (WGS) entry which is preliminary data.</text>
</comment>
<evidence type="ECO:0000259" key="1">
    <source>
        <dbReference type="Pfam" id="PF12697"/>
    </source>
</evidence>
<accession>I0Z2I0</accession>
<dbReference type="InterPro" id="IPR029058">
    <property type="entry name" value="AB_hydrolase_fold"/>
</dbReference>
<evidence type="ECO:0000313" key="2">
    <source>
        <dbReference type="EMBL" id="EIE24849.1"/>
    </source>
</evidence>
<dbReference type="Gene3D" id="3.40.50.1820">
    <property type="entry name" value="alpha/beta hydrolase"/>
    <property type="match status" value="1"/>
</dbReference>
<dbReference type="Proteomes" id="UP000007264">
    <property type="component" value="Unassembled WGS sequence"/>
</dbReference>
<dbReference type="eggNOG" id="ENOG502SD7I">
    <property type="taxonomic scope" value="Eukaryota"/>
</dbReference>
<dbReference type="GO" id="GO:0016787">
    <property type="term" value="F:hydrolase activity"/>
    <property type="evidence" value="ECO:0007669"/>
    <property type="project" value="UniProtKB-KW"/>
</dbReference>